<accession>Q8TKD4</accession>
<protein>
    <submittedName>
        <fullName evidence="1">Uncharacterized protein</fullName>
    </submittedName>
</protein>
<dbReference type="KEGG" id="mac:MA_3474"/>
<dbReference type="Proteomes" id="UP000002487">
    <property type="component" value="Chromosome"/>
</dbReference>
<evidence type="ECO:0000313" key="2">
    <source>
        <dbReference type="Proteomes" id="UP000002487"/>
    </source>
</evidence>
<keyword evidence="2" id="KW-1185">Reference proteome</keyword>
<organism evidence="1 2">
    <name type="scientific">Methanosarcina acetivorans (strain ATCC 35395 / DSM 2834 / JCM 12185 / C2A)</name>
    <dbReference type="NCBI Taxonomy" id="188937"/>
    <lineage>
        <taxon>Archaea</taxon>
        <taxon>Methanobacteriati</taxon>
        <taxon>Methanobacteriota</taxon>
        <taxon>Stenosarchaea group</taxon>
        <taxon>Methanomicrobia</taxon>
        <taxon>Methanosarcinales</taxon>
        <taxon>Methanosarcinaceae</taxon>
        <taxon>Methanosarcina</taxon>
    </lineage>
</organism>
<reference evidence="1 2" key="1">
    <citation type="journal article" date="2002" name="Genome Res.">
        <title>The genome of Methanosarcina acetivorans reveals extensive metabolic and physiological diversity.</title>
        <authorList>
            <person name="Galagan J.E."/>
            <person name="Nusbaum C."/>
            <person name="Roy A."/>
            <person name="Endrizzi M.G."/>
            <person name="Macdonald P."/>
            <person name="FitzHugh W."/>
            <person name="Calvo S."/>
            <person name="Engels R."/>
            <person name="Smirnov S."/>
            <person name="Atnoor D."/>
            <person name="Brown A."/>
            <person name="Allen N."/>
            <person name="Naylor J."/>
            <person name="Stange-Thomann N."/>
            <person name="DeArellano K."/>
            <person name="Johnson R."/>
            <person name="Linton L."/>
            <person name="McEwan P."/>
            <person name="McKernan K."/>
            <person name="Talamas J."/>
            <person name="Tirrell A."/>
            <person name="Ye W."/>
            <person name="Zimmer A."/>
            <person name="Barber R.D."/>
            <person name="Cann I."/>
            <person name="Graham D.E."/>
            <person name="Grahame D.A."/>
            <person name="Guss A."/>
            <person name="Hedderich R."/>
            <person name="Ingram-Smith C."/>
            <person name="Kuettner C.H."/>
            <person name="Krzycki J.A."/>
            <person name="Leigh J.A."/>
            <person name="Li W."/>
            <person name="Liu J."/>
            <person name="Mukhopadhyay B."/>
            <person name="Reeve J.N."/>
            <person name="Smith K."/>
            <person name="Springer T.A."/>
            <person name="Umayam L.A."/>
            <person name="White O."/>
            <person name="White R.H."/>
            <person name="de Macario E.C."/>
            <person name="Ferry J.G."/>
            <person name="Jarrell K.F."/>
            <person name="Jing H."/>
            <person name="Macario A.J.L."/>
            <person name="Paulsen I."/>
            <person name="Pritchett M."/>
            <person name="Sowers K.R."/>
            <person name="Swanson R.V."/>
            <person name="Zinder S.H."/>
            <person name="Lander E."/>
            <person name="Metcalf W.W."/>
            <person name="Birren B."/>
        </authorList>
    </citation>
    <scope>NUCLEOTIDE SEQUENCE [LARGE SCALE GENOMIC DNA]</scope>
    <source>
        <strain evidence="2">ATCC 35395 / DSM 2834 / JCM 12185 / C2A</strain>
    </source>
</reference>
<dbReference type="EnsemblBacteria" id="AAM06840">
    <property type="protein sequence ID" value="AAM06840"/>
    <property type="gene ID" value="MA_3474"/>
</dbReference>
<proteinExistence type="predicted"/>
<dbReference type="AlphaFoldDB" id="Q8TKD4"/>
<evidence type="ECO:0000313" key="1">
    <source>
        <dbReference type="EMBL" id="AAM06840.1"/>
    </source>
</evidence>
<gene>
    <name evidence="1" type="ordered locus">MA_3474</name>
</gene>
<dbReference type="HOGENOM" id="CLU_2392853_0_0_2"/>
<dbReference type="EMBL" id="AE010299">
    <property type="protein sequence ID" value="AAM06840.1"/>
    <property type="molecule type" value="Genomic_DNA"/>
</dbReference>
<dbReference type="InParanoid" id="Q8TKD4"/>
<name>Q8TKD4_METAC</name>
<sequence>MQNDQTLLSRTNGNIEYNQLGSKYSGSQATVKKLNNATLGELQSVFFVAAITSVTINAEREKNFYFKKVHALHGQEESTFAIIIGIVGNFRSS</sequence>